<comment type="caution">
    <text evidence="2">The sequence shown here is derived from an EMBL/GenBank/DDBJ whole genome shotgun (WGS) entry which is preliminary data.</text>
</comment>
<reference evidence="2 3" key="1">
    <citation type="journal article" date="2021" name="Commun. Biol.">
        <title>The genome of Shorea leprosula (Dipterocarpaceae) highlights the ecological relevance of drought in aseasonal tropical rainforests.</title>
        <authorList>
            <person name="Ng K.K.S."/>
            <person name="Kobayashi M.J."/>
            <person name="Fawcett J.A."/>
            <person name="Hatakeyama M."/>
            <person name="Paape T."/>
            <person name="Ng C.H."/>
            <person name="Ang C.C."/>
            <person name="Tnah L.H."/>
            <person name="Lee C.T."/>
            <person name="Nishiyama T."/>
            <person name="Sese J."/>
            <person name="O'Brien M.J."/>
            <person name="Copetti D."/>
            <person name="Mohd Noor M.I."/>
            <person name="Ong R.C."/>
            <person name="Putra M."/>
            <person name="Sireger I.Z."/>
            <person name="Indrioko S."/>
            <person name="Kosugi Y."/>
            <person name="Izuno A."/>
            <person name="Isagi Y."/>
            <person name="Lee S.L."/>
            <person name="Shimizu K.K."/>
        </authorList>
    </citation>
    <scope>NUCLEOTIDE SEQUENCE [LARGE SCALE GENOMIC DNA]</scope>
    <source>
        <strain evidence="2">214</strain>
    </source>
</reference>
<evidence type="ECO:0000313" key="2">
    <source>
        <dbReference type="EMBL" id="GKU89543.1"/>
    </source>
</evidence>
<name>A0AAV5HL84_9ROSI</name>
<organism evidence="2 3">
    <name type="scientific">Rubroshorea leprosula</name>
    <dbReference type="NCBI Taxonomy" id="152421"/>
    <lineage>
        <taxon>Eukaryota</taxon>
        <taxon>Viridiplantae</taxon>
        <taxon>Streptophyta</taxon>
        <taxon>Embryophyta</taxon>
        <taxon>Tracheophyta</taxon>
        <taxon>Spermatophyta</taxon>
        <taxon>Magnoliopsida</taxon>
        <taxon>eudicotyledons</taxon>
        <taxon>Gunneridae</taxon>
        <taxon>Pentapetalae</taxon>
        <taxon>rosids</taxon>
        <taxon>malvids</taxon>
        <taxon>Malvales</taxon>
        <taxon>Dipterocarpaceae</taxon>
        <taxon>Rubroshorea</taxon>
    </lineage>
</organism>
<feature type="chain" id="PRO_5043876307" evidence="1">
    <location>
        <begin position="26"/>
        <end position="38"/>
    </location>
</feature>
<protein>
    <submittedName>
        <fullName evidence="2">Uncharacterized protein</fullName>
    </submittedName>
</protein>
<dbReference type="EMBL" id="BPVZ01000003">
    <property type="protein sequence ID" value="GKU89543.1"/>
    <property type="molecule type" value="Genomic_DNA"/>
</dbReference>
<dbReference type="AlphaFoldDB" id="A0AAV5HL84"/>
<gene>
    <name evidence="2" type="ORF">SLEP1_g3669</name>
</gene>
<keyword evidence="1" id="KW-0732">Signal</keyword>
<proteinExistence type="predicted"/>
<accession>A0AAV5HL84</accession>
<sequence>MTYGGDVYFVFVLVLVFCDYTGSETEDGETMGSDELEG</sequence>
<feature type="signal peptide" evidence="1">
    <location>
        <begin position="1"/>
        <end position="25"/>
    </location>
</feature>
<evidence type="ECO:0000256" key="1">
    <source>
        <dbReference type="SAM" id="SignalP"/>
    </source>
</evidence>
<dbReference type="Proteomes" id="UP001054252">
    <property type="component" value="Unassembled WGS sequence"/>
</dbReference>
<evidence type="ECO:0000313" key="3">
    <source>
        <dbReference type="Proteomes" id="UP001054252"/>
    </source>
</evidence>
<keyword evidence="3" id="KW-1185">Reference proteome</keyword>